<name>M9R3Y4_9RHOB</name>
<proteinExistence type="predicted"/>
<dbReference type="RefSeq" id="WP_015498969.1">
    <property type="nucleotide sequence ID" value="NC_020911.1"/>
</dbReference>
<organism evidence="1 2">
    <name type="scientific">Octadecabacter antarcticus 307</name>
    <dbReference type="NCBI Taxonomy" id="391626"/>
    <lineage>
        <taxon>Bacteria</taxon>
        <taxon>Pseudomonadati</taxon>
        <taxon>Pseudomonadota</taxon>
        <taxon>Alphaproteobacteria</taxon>
        <taxon>Rhodobacterales</taxon>
        <taxon>Roseobacteraceae</taxon>
        <taxon>Octadecabacter</taxon>
    </lineage>
</organism>
<keyword evidence="2" id="KW-1185">Reference proteome</keyword>
<dbReference type="EMBL" id="CP003740">
    <property type="protein sequence ID" value="AGI66927.1"/>
    <property type="molecule type" value="Genomic_DNA"/>
</dbReference>
<dbReference type="AlphaFoldDB" id="M9R3Y4"/>
<reference evidence="1 2" key="1">
    <citation type="journal article" date="2013" name="PLoS ONE">
        <title>Poles Apart: Arctic and Antarctic Octadecabacter strains Share High Genome Plasticity and a New Type of Xanthorhodopsin.</title>
        <authorList>
            <person name="Vollmers J."/>
            <person name="Voget S."/>
            <person name="Dietrich S."/>
            <person name="Gollnow K."/>
            <person name="Smits M."/>
            <person name="Meyer K."/>
            <person name="Brinkhoff T."/>
            <person name="Simon M."/>
            <person name="Daniel R."/>
        </authorList>
    </citation>
    <scope>NUCLEOTIDE SEQUENCE [LARGE SCALE GENOMIC DNA]</scope>
    <source>
        <strain evidence="1 2">307</strain>
    </source>
</reference>
<gene>
    <name evidence="1" type="ORF">OAN307_c12260</name>
</gene>
<dbReference type="eggNOG" id="ENOG5032SN0">
    <property type="taxonomic scope" value="Bacteria"/>
</dbReference>
<protein>
    <submittedName>
        <fullName evidence="1">Uncharacterized protein</fullName>
    </submittedName>
</protein>
<evidence type="ECO:0000313" key="1">
    <source>
        <dbReference type="EMBL" id="AGI66927.1"/>
    </source>
</evidence>
<accession>M9R3Y4</accession>
<dbReference type="HOGENOM" id="CLU_145414_0_0_5"/>
<sequence>MIYRHERRGRRWAVVLAVLAAWVCIFLAWMVFSLAWGIAAILLAFSLPAMWDMIRDNRAWVEVWPRRIAWASALRSGDRSDIDHVRIDRRFDGGMKITLVHVGGAHTRLPPDVAPPVEVFQAALKDAGILAERHPFSPF</sequence>
<dbReference type="STRING" id="391626.OAN307_c12260"/>
<dbReference type="Proteomes" id="UP000005307">
    <property type="component" value="Chromosome"/>
</dbReference>
<evidence type="ECO:0000313" key="2">
    <source>
        <dbReference type="Proteomes" id="UP000005307"/>
    </source>
</evidence>
<dbReference type="KEGG" id="oat:OAN307_c12260"/>